<dbReference type="OrthoDB" id="5562676at2759"/>
<dbReference type="Pfam" id="PF10173">
    <property type="entry name" value="Mit_KHE1"/>
    <property type="match status" value="1"/>
</dbReference>
<dbReference type="PANTHER" id="PTHR28062:SF1">
    <property type="entry name" value="TRANSMEMBRANE PROTEIN"/>
    <property type="match status" value="1"/>
</dbReference>
<protein>
    <recommendedName>
        <fullName evidence="4">Mitochondrial K+-H+ exchange-related-domain-containing protein</fullName>
    </recommendedName>
</protein>
<dbReference type="GO" id="GO:0005743">
    <property type="term" value="C:mitochondrial inner membrane"/>
    <property type="evidence" value="ECO:0007669"/>
    <property type="project" value="TreeGrafter"/>
</dbReference>
<dbReference type="EMBL" id="CBTN010000098">
    <property type="protein sequence ID" value="CDH60588.1"/>
    <property type="molecule type" value="Genomic_DNA"/>
</dbReference>
<feature type="transmembrane region" description="Helical" evidence="1">
    <location>
        <begin position="118"/>
        <end position="138"/>
    </location>
</feature>
<proteinExistence type="predicted"/>
<evidence type="ECO:0000313" key="2">
    <source>
        <dbReference type="EMBL" id="CDH60588.1"/>
    </source>
</evidence>
<accession>A0A068SE10</accession>
<dbReference type="InterPro" id="IPR018786">
    <property type="entry name" value="Mit_KHE1"/>
</dbReference>
<keyword evidence="3" id="KW-1185">Reference proteome</keyword>
<dbReference type="STRING" id="1263082.A0A068SE10"/>
<dbReference type="PANTHER" id="PTHR28062">
    <property type="entry name" value="K+-H+ EXCHANGE-LIKE PROTEIN"/>
    <property type="match status" value="1"/>
</dbReference>
<evidence type="ECO:0000313" key="3">
    <source>
        <dbReference type="Proteomes" id="UP000027586"/>
    </source>
</evidence>
<name>A0A068SE10_9FUNG</name>
<dbReference type="AlphaFoldDB" id="A0A068SE10"/>
<dbReference type="VEuPathDB" id="FungiDB:LCOR_11370.1"/>
<evidence type="ECO:0000256" key="1">
    <source>
        <dbReference type="SAM" id="Phobius"/>
    </source>
</evidence>
<organism evidence="2 3">
    <name type="scientific">Lichtheimia corymbifera JMRC:FSU:9682</name>
    <dbReference type="NCBI Taxonomy" id="1263082"/>
    <lineage>
        <taxon>Eukaryota</taxon>
        <taxon>Fungi</taxon>
        <taxon>Fungi incertae sedis</taxon>
        <taxon>Mucoromycota</taxon>
        <taxon>Mucoromycotina</taxon>
        <taxon>Mucoromycetes</taxon>
        <taxon>Mucorales</taxon>
        <taxon>Lichtheimiaceae</taxon>
        <taxon>Lichtheimia</taxon>
    </lineage>
</organism>
<keyword evidence="1" id="KW-1133">Transmembrane helix</keyword>
<gene>
    <name evidence="2" type="ORF">LCOR_11370.1</name>
</gene>
<dbReference type="GO" id="GO:1902600">
    <property type="term" value="P:proton transmembrane transport"/>
    <property type="evidence" value="ECO:0007669"/>
    <property type="project" value="TreeGrafter"/>
</dbReference>
<sequence>MRIFAIPILRNRWAYYCHSTAPTTSQLTKVVDWSSKKWEQLGTADPTTWKRKLYDRGNHFMNQLDYQEWFLKNVPNKGEIQHPPEKAHVLYASLLDGPAVQHHLEHLLQVKEPYHKKYMYYSAYWVPVACTFAIVPLIPNIPLAYNLFRLYSHYTAYKGAQHLKSLPLDYAESPELDRLLNTHEFCTTNELQLPSEIEDSFKQSAKPNLQLLLQCDIPGVIGLQEITNLSHHFESPGMEVELKRARYQMLADVARERFASSSSTS</sequence>
<dbReference type="GO" id="GO:0006813">
    <property type="term" value="P:potassium ion transport"/>
    <property type="evidence" value="ECO:0007669"/>
    <property type="project" value="TreeGrafter"/>
</dbReference>
<dbReference type="Proteomes" id="UP000027586">
    <property type="component" value="Unassembled WGS sequence"/>
</dbReference>
<keyword evidence="1" id="KW-0812">Transmembrane</keyword>
<evidence type="ECO:0008006" key="4">
    <source>
        <dbReference type="Google" id="ProtNLM"/>
    </source>
</evidence>
<keyword evidence="1" id="KW-0472">Membrane</keyword>
<reference evidence="2" key="1">
    <citation type="submission" date="2013-08" db="EMBL/GenBank/DDBJ databases">
        <title>Gene expansion shapes genome architecture in the human pathogen Lichtheimia corymbifera: an evolutionary genomics analysis in the ancient terrestrial Mucorales (Mucoromycotina).</title>
        <authorList>
            <person name="Schwartze V.U."/>
            <person name="Winter S."/>
            <person name="Shelest E."/>
            <person name="Marcet-Houben M."/>
            <person name="Horn F."/>
            <person name="Wehner S."/>
            <person name="Hoffmann K."/>
            <person name="Riege K."/>
            <person name="Sammeth M."/>
            <person name="Nowrousian M."/>
            <person name="Valiante V."/>
            <person name="Linde J."/>
            <person name="Jacobsen I.D."/>
            <person name="Marz M."/>
            <person name="Brakhage A.A."/>
            <person name="Gabaldon T."/>
            <person name="Bocker S."/>
            <person name="Voigt K."/>
        </authorList>
    </citation>
    <scope>NUCLEOTIDE SEQUENCE [LARGE SCALE GENOMIC DNA]</scope>
    <source>
        <strain evidence="2">FSU 9682</strain>
    </source>
</reference>
<comment type="caution">
    <text evidence="2">The sequence shown here is derived from an EMBL/GenBank/DDBJ whole genome shotgun (WGS) entry which is preliminary data.</text>
</comment>